<evidence type="ECO:0000256" key="3">
    <source>
        <dbReference type="SAM" id="MobiDB-lite"/>
    </source>
</evidence>
<dbReference type="AlphaFoldDB" id="A0A6C0BBY5"/>
<dbReference type="Gene3D" id="3.40.395.10">
    <property type="entry name" value="Adenoviral Proteinase, Chain A"/>
    <property type="match status" value="1"/>
</dbReference>
<keyword evidence="2" id="KW-0378">Hydrolase</keyword>
<dbReference type="Pfam" id="PF02902">
    <property type="entry name" value="Peptidase_C48"/>
    <property type="match status" value="1"/>
</dbReference>
<accession>A0A6C0BBY5</accession>
<dbReference type="GO" id="GO:0008234">
    <property type="term" value="F:cysteine-type peptidase activity"/>
    <property type="evidence" value="ECO:0007669"/>
    <property type="project" value="InterPro"/>
</dbReference>
<sequence>MVRLQTRKKRNALNPGPYQCHPSIKNDRPAEGCLPKPVLRKIAEAAGVMPTAPKLRATLEQKLNVEPKKEWSFLHASPLSNEEKAALAKQYLRPKQPDTWASDPDMWLDSNNIEEVMKQYEDAYPDFEFMGPYPIDFGAPDPYAKGQKKCLINEMCELKVTDAIKNGTKHIGVIYNLDPHFKGGSHWVALFINLEKHMTNYFDSYGMYPPKQVAKFMKWLTVQDPKMKLGYNGRRFQHKNSECGMYSLYFIIRMIHGDNFRAFSRQAPPDEEMLKLRHWIFST</sequence>
<reference evidence="5" key="1">
    <citation type="journal article" date="2020" name="Nature">
        <title>Giant virus diversity and host interactions through global metagenomics.</title>
        <authorList>
            <person name="Schulz F."/>
            <person name="Roux S."/>
            <person name="Paez-Espino D."/>
            <person name="Jungbluth S."/>
            <person name="Walsh D.A."/>
            <person name="Denef V.J."/>
            <person name="McMahon K.D."/>
            <person name="Konstantinidis K.T."/>
            <person name="Eloe-Fadrosh E.A."/>
            <person name="Kyrpides N.C."/>
            <person name="Woyke T."/>
        </authorList>
    </citation>
    <scope>NUCLEOTIDE SEQUENCE</scope>
    <source>
        <strain evidence="5">GVMAG-M-3300010158-60</strain>
    </source>
</reference>
<dbReference type="EMBL" id="MN739107">
    <property type="protein sequence ID" value="QHS89241.1"/>
    <property type="molecule type" value="Genomic_DNA"/>
</dbReference>
<protein>
    <recommendedName>
        <fullName evidence="4">Ubiquitin-like protease family profile domain-containing protein</fullName>
    </recommendedName>
</protein>
<organism evidence="5">
    <name type="scientific">viral metagenome</name>
    <dbReference type="NCBI Taxonomy" id="1070528"/>
    <lineage>
        <taxon>unclassified sequences</taxon>
        <taxon>metagenomes</taxon>
        <taxon>organismal metagenomes</taxon>
    </lineage>
</organism>
<evidence type="ECO:0000256" key="1">
    <source>
        <dbReference type="ARBA" id="ARBA00022670"/>
    </source>
</evidence>
<feature type="region of interest" description="Disordered" evidence="3">
    <location>
        <begin position="1"/>
        <end position="31"/>
    </location>
</feature>
<name>A0A6C0BBY5_9ZZZZ</name>
<evidence type="ECO:0000313" key="5">
    <source>
        <dbReference type="EMBL" id="QHS89241.1"/>
    </source>
</evidence>
<feature type="compositionally biased region" description="Basic residues" evidence="3">
    <location>
        <begin position="1"/>
        <end position="11"/>
    </location>
</feature>
<evidence type="ECO:0000256" key="2">
    <source>
        <dbReference type="ARBA" id="ARBA00022801"/>
    </source>
</evidence>
<evidence type="ECO:0000259" key="4">
    <source>
        <dbReference type="PROSITE" id="PS50600"/>
    </source>
</evidence>
<feature type="domain" description="Ubiquitin-like protease family profile" evidence="4">
    <location>
        <begin position="77"/>
        <end position="254"/>
    </location>
</feature>
<dbReference type="InterPro" id="IPR038765">
    <property type="entry name" value="Papain-like_cys_pep_sf"/>
</dbReference>
<dbReference type="PROSITE" id="PS50600">
    <property type="entry name" value="ULP_PROTEASE"/>
    <property type="match status" value="1"/>
</dbReference>
<proteinExistence type="predicted"/>
<dbReference type="InterPro" id="IPR003653">
    <property type="entry name" value="Peptidase_C48_C"/>
</dbReference>
<keyword evidence="1" id="KW-0645">Protease</keyword>
<dbReference type="GO" id="GO:0006508">
    <property type="term" value="P:proteolysis"/>
    <property type="evidence" value="ECO:0007669"/>
    <property type="project" value="UniProtKB-KW"/>
</dbReference>
<dbReference type="SUPFAM" id="SSF54001">
    <property type="entry name" value="Cysteine proteinases"/>
    <property type="match status" value="1"/>
</dbReference>